<dbReference type="InterPro" id="IPR013830">
    <property type="entry name" value="SGNH_hydro"/>
</dbReference>
<dbReference type="Pfam" id="PF21181">
    <property type="entry name" value="SsfX3_N"/>
    <property type="match status" value="1"/>
</dbReference>
<dbReference type="Gene3D" id="2.60.120.260">
    <property type="entry name" value="Galactose-binding domain-like"/>
    <property type="match status" value="1"/>
</dbReference>
<dbReference type="InterPro" id="IPR048977">
    <property type="entry name" value="SsfX3-like_N"/>
</dbReference>
<comment type="caution">
    <text evidence="3">The sequence shown here is derived from an EMBL/GenBank/DDBJ whole genome shotgun (WGS) entry which is preliminary data.</text>
</comment>
<organism evidence="3 4">
    <name type="scientific">Nocardia coubleae</name>
    <dbReference type="NCBI Taxonomy" id="356147"/>
    <lineage>
        <taxon>Bacteria</taxon>
        <taxon>Bacillati</taxon>
        <taxon>Actinomycetota</taxon>
        <taxon>Actinomycetes</taxon>
        <taxon>Mycobacteriales</taxon>
        <taxon>Nocardiaceae</taxon>
        <taxon>Nocardia</taxon>
    </lineage>
</organism>
<evidence type="ECO:0000313" key="3">
    <source>
        <dbReference type="EMBL" id="NKX86517.1"/>
    </source>
</evidence>
<protein>
    <submittedName>
        <fullName evidence="3">Lipase</fullName>
    </submittedName>
</protein>
<feature type="domain" description="SGNH hydrolase-type esterase" evidence="1">
    <location>
        <begin position="170"/>
        <end position="363"/>
    </location>
</feature>
<proteinExistence type="predicted"/>
<sequence>MITTQLTDELIRGAVELESSERGVRPHRLPRPIRERFADPQLTLVEAQPSGVRVAVRTTSVDIGMQVHATRVSYRGATRARGAIDVVVDDVFHHSHVLTGGDTIEMDPHTGTRTFVPGAPELVTINALGPGEKTVEIWLPHNEQIDLIALRSDAPLQPAPPSGPLWLHHGSSISQGSNATSPTRIWPVVAALRGGAQLRNLGFGGSALVDPFMARHMRDTPADVISVKLGINVVNHDSMRLRSFVPAVHGFLDTIRDGHPVTPLLLISPIQCPIHEDTPGPGAIDPTTLGTDSVQFIATGKKGDTTLGRLTLGVVRDALAEIIDSRSEDPNLHYLDGRTLYGRRDAQRHPLPDGLHPDTDTHALIGQRFADNVFGPGGVFRKARHPAAATH</sequence>
<reference evidence="3 4" key="1">
    <citation type="submission" date="2020-04" db="EMBL/GenBank/DDBJ databases">
        <title>MicrobeNet Type strains.</title>
        <authorList>
            <person name="Nicholson A.C."/>
        </authorList>
    </citation>
    <scope>NUCLEOTIDE SEQUENCE [LARGE SCALE GENOMIC DNA]</scope>
    <source>
        <strain evidence="3 4">DSM 44960</strain>
    </source>
</reference>
<dbReference type="SUPFAM" id="SSF52266">
    <property type="entry name" value="SGNH hydrolase"/>
    <property type="match status" value="1"/>
</dbReference>
<dbReference type="EMBL" id="JAAXOM010000001">
    <property type="protein sequence ID" value="NKX86517.1"/>
    <property type="molecule type" value="Genomic_DNA"/>
</dbReference>
<evidence type="ECO:0000313" key="4">
    <source>
        <dbReference type="Proteomes" id="UP000572007"/>
    </source>
</evidence>
<keyword evidence="4" id="KW-1185">Reference proteome</keyword>
<dbReference type="InterPro" id="IPR036514">
    <property type="entry name" value="SGNH_hydro_sf"/>
</dbReference>
<dbReference type="RefSeq" id="WP_067638864.1">
    <property type="nucleotide sequence ID" value="NZ_JAAXOM010000001.1"/>
</dbReference>
<feature type="domain" description="SsfX3-like N-terminal" evidence="2">
    <location>
        <begin position="12"/>
        <end position="145"/>
    </location>
</feature>
<gene>
    <name evidence="3" type="ORF">HGA10_04205</name>
</gene>
<dbReference type="Proteomes" id="UP000572007">
    <property type="component" value="Unassembled WGS sequence"/>
</dbReference>
<dbReference type="Pfam" id="PF13472">
    <property type="entry name" value="Lipase_GDSL_2"/>
    <property type="match status" value="1"/>
</dbReference>
<evidence type="ECO:0000259" key="2">
    <source>
        <dbReference type="Pfam" id="PF21181"/>
    </source>
</evidence>
<evidence type="ECO:0000259" key="1">
    <source>
        <dbReference type="Pfam" id="PF13472"/>
    </source>
</evidence>
<name>A0A846W1H4_9NOCA</name>
<dbReference type="Gene3D" id="3.40.50.1110">
    <property type="entry name" value="SGNH hydrolase"/>
    <property type="match status" value="1"/>
</dbReference>
<dbReference type="AlphaFoldDB" id="A0A846W1H4"/>
<accession>A0A846W1H4</accession>